<accession>A0A6G1X8Y9</accession>
<evidence type="ECO:0000313" key="2">
    <source>
        <dbReference type="Proteomes" id="UP000480185"/>
    </source>
</evidence>
<protein>
    <submittedName>
        <fullName evidence="1">YkgJ family cysteine cluster protein</fullName>
    </submittedName>
</protein>
<dbReference type="Pfam" id="PF03692">
    <property type="entry name" value="CxxCxxCC"/>
    <property type="match status" value="1"/>
</dbReference>
<organism evidence="1 2">
    <name type="scientific">Salinibacillus xinjiangensis</name>
    <dbReference type="NCBI Taxonomy" id="1229268"/>
    <lineage>
        <taxon>Bacteria</taxon>
        <taxon>Bacillati</taxon>
        <taxon>Bacillota</taxon>
        <taxon>Bacilli</taxon>
        <taxon>Bacillales</taxon>
        <taxon>Bacillaceae</taxon>
        <taxon>Salinibacillus</taxon>
    </lineage>
</organism>
<keyword evidence="2" id="KW-1185">Reference proteome</keyword>
<dbReference type="EMBL" id="WJNH01000009">
    <property type="protein sequence ID" value="MRG87434.1"/>
    <property type="molecule type" value="Genomic_DNA"/>
</dbReference>
<evidence type="ECO:0000313" key="1">
    <source>
        <dbReference type="EMBL" id="MRG87434.1"/>
    </source>
</evidence>
<proteinExistence type="predicted"/>
<reference evidence="1 2" key="1">
    <citation type="submission" date="2019-11" db="EMBL/GenBank/DDBJ databases">
        <authorList>
            <person name="Li J."/>
        </authorList>
    </citation>
    <scope>NUCLEOTIDE SEQUENCE [LARGE SCALE GENOMIC DNA]</scope>
    <source>
        <strain evidence="1 2">J4</strain>
    </source>
</reference>
<dbReference type="InterPro" id="IPR005358">
    <property type="entry name" value="Puta_zinc/iron-chelating_dom"/>
</dbReference>
<dbReference type="AlphaFoldDB" id="A0A6G1X8Y9"/>
<gene>
    <name evidence="1" type="ORF">GH754_14145</name>
</gene>
<comment type="caution">
    <text evidence="1">The sequence shown here is derived from an EMBL/GenBank/DDBJ whole genome shotgun (WGS) entry which is preliminary data.</text>
</comment>
<dbReference type="OrthoDB" id="9810361at2"/>
<dbReference type="Proteomes" id="UP000480185">
    <property type="component" value="Unassembled WGS sequence"/>
</dbReference>
<dbReference type="RefSeq" id="WP_153729323.1">
    <property type="nucleotide sequence ID" value="NZ_WJNH01000009.1"/>
</dbReference>
<name>A0A6G1X8Y9_9BACI</name>
<sequence>MEKFLSFEEIQHKCEQLNEVYQIDGEKFYQVVENWAERNTSTEEKMVNSFKELLQVVSDEIGRMEEKVEMKPTCQMGCAFCCYFPIIVNGMEAKLMKKAIEDFPEERRKGIQSHLKQYFERYGEQLNEITAYDFEEDPDFKKKYILNQVPCPMLNTETNQCMAYEIRPIPCRTYVNYTDPKVCETNVMPEETISFEFLYSEYMGALNEFVQYLYEEGDTAFVEYPDDVFAYDYLPNWLKSWVDQKPAQLK</sequence>